<evidence type="ECO:0000256" key="3">
    <source>
        <dbReference type="SAM" id="Phobius"/>
    </source>
</evidence>
<dbReference type="GO" id="GO:0006351">
    <property type="term" value="P:DNA-templated transcription"/>
    <property type="evidence" value="ECO:0007669"/>
    <property type="project" value="InterPro"/>
</dbReference>
<dbReference type="SMART" id="SM00906">
    <property type="entry name" value="Fungal_trans"/>
    <property type="match status" value="1"/>
</dbReference>
<feature type="domain" description="Xylanolytic transcriptional activator regulatory" evidence="4">
    <location>
        <begin position="415"/>
        <end position="487"/>
    </location>
</feature>
<dbReference type="CDD" id="cd12148">
    <property type="entry name" value="fungal_TF_MHR"/>
    <property type="match status" value="1"/>
</dbReference>
<dbReference type="InterPro" id="IPR050797">
    <property type="entry name" value="Carb_Metab_Trans_Reg"/>
</dbReference>
<dbReference type="GO" id="GO:0003677">
    <property type="term" value="F:DNA binding"/>
    <property type="evidence" value="ECO:0007669"/>
    <property type="project" value="InterPro"/>
</dbReference>
<dbReference type="InterPro" id="IPR007219">
    <property type="entry name" value="XnlR_reg_dom"/>
</dbReference>
<keyword evidence="3" id="KW-0812">Transmembrane</keyword>
<dbReference type="GO" id="GO:0001080">
    <property type="term" value="P:nitrogen catabolite activation of transcription from RNA polymerase II promoter"/>
    <property type="evidence" value="ECO:0007669"/>
    <property type="project" value="TreeGrafter"/>
</dbReference>
<evidence type="ECO:0000313" key="5">
    <source>
        <dbReference type="EMBL" id="PGH10712.1"/>
    </source>
</evidence>
<gene>
    <name evidence="5" type="ORF">AJ79_05303</name>
</gene>
<keyword evidence="3" id="KW-0472">Membrane</keyword>
<protein>
    <recommendedName>
        <fullName evidence="4">Xylanolytic transcriptional activator regulatory domain-containing protein</fullName>
    </recommendedName>
</protein>
<dbReference type="OrthoDB" id="3034343at2759"/>
<keyword evidence="3" id="KW-1133">Transmembrane helix</keyword>
<proteinExistence type="predicted"/>
<feature type="compositionally biased region" description="Polar residues" evidence="2">
    <location>
        <begin position="129"/>
        <end position="159"/>
    </location>
</feature>
<dbReference type="Proteomes" id="UP000223968">
    <property type="component" value="Unassembled WGS sequence"/>
</dbReference>
<feature type="region of interest" description="Disordered" evidence="2">
    <location>
        <begin position="121"/>
        <end position="169"/>
    </location>
</feature>
<feature type="transmembrane region" description="Helical" evidence="3">
    <location>
        <begin position="684"/>
        <end position="705"/>
    </location>
</feature>
<evidence type="ECO:0000256" key="1">
    <source>
        <dbReference type="ARBA" id="ARBA00023242"/>
    </source>
</evidence>
<reference evidence="5 6" key="1">
    <citation type="submission" date="2017-10" db="EMBL/GenBank/DDBJ databases">
        <title>Comparative genomics in systemic dimorphic fungi from Ajellomycetaceae.</title>
        <authorList>
            <person name="Munoz J.F."/>
            <person name="Mcewen J.G."/>
            <person name="Clay O.K."/>
            <person name="Cuomo C.A."/>
        </authorList>
    </citation>
    <scope>NUCLEOTIDE SEQUENCE [LARGE SCALE GENOMIC DNA]</scope>
    <source>
        <strain evidence="5 6">UAMH5409</strain>
    </source>
</reference>
<dbReference type="GO" id="GO:0005634">
    <property type="term" value="C:nucleus"/>
    <property type="evidence" value="ECO:0007669"/>
    <property type="project" value="TreeGrafter"/>
</dbReference>
<evidence type="ECO:0000256" key="2">
    <source>
        <dbReference type="SAM" id="MobiDB-lite"/>
    </source>
</evidence>
<dbReference type="GO" id="GO:0008270">
    <property type="term" value="F:zinc ion binding"/>
    <property type="evidence" value="ECO:0007669"/>
    <property type="project" value="InterPro"/>
</dbReference>
<keyword evidence="6" id="KW-1185">Reference proteome</keyword>
<accession>A0A2B7XPZ5</accession>
<name>A0A2B7XPZ5_9EURO</name>
<keyword evidence="1" id="KW-0539">Nucleus</keyword>
<sequence length="771" mass="87207">MKPPPNDVIKKIGPKPHVTSAKSAVAGRPASRAHQTISPKAFGELNGQYYYMNQYISPGVMRETPLFFYLSFVFRRLKLVWTINRQRRPLAYMPLIPAAPAPTGLNDVRLVTNAARKSLDVKETDSRDLGNSSLPLSAATNLGSSQTSPVQMERSSQYALSPDPYTRSQSEPALYVDPLIDSFTPSRVGSSQRSVPQTIQTIDLLNGYSYQVIGVSGELDPWLLRHSKFDDRGFLNFHHVHIRNAGGVPLDEKVPVHFLVTDDRLYDSAKKSTTRQSSDRNIREEVNGLVPLECGQRLIALYFKFIFPVFPIISRSRLGLTQTCAIPDQTVLQEMPIHLLAAIYASAQLFAKYDDYLSVLYAYSKPPTEQLWSLVLEIILSEIHTPHMSTLQAGLLYLNRPAEDFGSTVADSGMVWSLVGMFVGLATSLGLQLECRPMGFPNWERRLRRRLWWAIYAEDKWRGLLMGRPPYIRNDEWDVTNLGDNDFLTDGIFQTPETLSQQEIQCARPFQHFVRLTRIADEVQQKLYSLRAAQRLSQDFPETLEVARPLLHRLKEWYGMLPISLKQRGRPTMAVEESLYQSNCLQFGYVVLEVFVFRALLRPMVLSSAPPPLLEECEDFASFVNLVNECAFEIPGVDDGEPILAVDILDEHGAGNTVLKAAENCAAKALGIVMRMTNYNLSEFWFYWSRIGFAAISNFMMLLLVQAPTKDHAVRAKRLVYLWRQTLRTQSQGCELMNLALVRLDGLLSTGLGRNFHLPKHVKEALDESNQ</sequence>
<comment type="caution">
    <text evidence="5">The sequence shown here is derived from an EMBL/GenBank/DDBJ whole genome shotgun (WGS) entry which is preliminary data.</text>
</comment>
<dbReference type="STRING" id="1447875.A0A2B7XPZ5"/>
<evidence type="ECO:0000259" key="4">
    <source>
        <dbReference type="SMART" id="SM00906"/>
    </source>
</evidence>
<dbReference type="AlphaFoldDB" id="A0A2B7XPZ5"/>
<dbReference type="Pfam" id="PF04082">
    <property type="entry name" value="Fungal_trans"/>
    <property type="match status" value="1"/>
</dbReference>
<dbReference type="PANTHER" id="PTHR31668:SF4">
    <property type="entry name" value="TRANSCRIPTIONAL ACTIVATOR PROTEIN DAL81"/>
    <property type="match status" value="1"/>
</dbReference>
<dbReference type="PANTHER" id="PTHR31668">
    <property type="entry name" value="GLUCOSE TRANSPORT TRANSCRIPTION REGULATOR RGT1-RELATED-RELATED"/>
    <property type="match status" value="1"/>
</dbReference>
<dbReference type="EMBL" id="PDNB01000083">
    <property type="protein sequence ID" value="PGH10712.1"/>
    <property type="molecule type" value="Genomic_DNA"/>
</dbReference>
<organism evidence="5 6">
    <name type="scientific">Helicocarpus griseus UAMH5409</name>
    <dbReference type="NCBI Taxonomy" id="1447875"/>
    <lineage>
        <taxon>Eukaryota</taxon>
        <taxon>Fungi</taxon>
        <taxon>Dikarya</taxon>
        <taxon>Ascomycota</taxon>
        <taxon>Pezizomycotina</taxon>
        <taxon>Eurotiomycetes</taxon>
        <taxon>Eurotiomycetidae</taxon>
        <taxon>Onygenales</taxon>
        <taxon>Ajellomycetaceae</taxon>
        <taxon>Helicocarpus</taxon>
    </lineage>
</organism>
<evidence type="ECO:0000313" key="6">
    <source>
        <dbReference type="Proteomes" id="UP000223968"/>
    </source>
</evidence>